<feature type="signal peptide" evidence="2">
    <location>
        <begin position="1"/>
        <end position="21"/>
    </location>
</feature>
<evidence type="ECO:0000313" key="4">
    <source>
        <dbReference type="EMBL" id="SDN14405.1"/>
    </source>
</evidence>
<dbReference type="AlphaFoldDB" id="A0A1G9Z095"/>
<evidence type="ECO:0000256" key="2">
    <source>
        <dbReference type="SAM" id="SignalP"/>
    </source>
</evidence>
<accession>A0A1G9Z095</accession>
<protein>
    <submittedName>
        <fullName evidence="4">Acetyl esterase/lipase</fullName>
    </submittedName>
</protein>
<dbReference type="InterPro" id="IPR029058">
    <property type="entry name" value="AB_hydrolase_fold"/>
</dbReference>
<keyword evidence="1" id="KW-0378">Hydrolase</keyword>
<keyword evidence="2" id="KW-0732">Signal</keyword>
<evidence type="ECO:0000256" key="1">
    <source>
        <dbReference type="ARBA" id="ARBA00022801"/>
    </source>
</evidence>
<dbReference type="SUPFAM" id="SSF53474">
    <property type="entry name" value="alpha/beta-Hydrolases"/>
    <property type="match status" value="1"/>
</dbReference>
<dbReference type="InterPro" id="IPR050300">
    <property type="entry name" value="GDXG_lipolytic_enzyme"/>
</dbReference>
<reference evidence="5" key="1">
    <citation type="submission" date="2016-10" db="EMBL/GenBank/DDBJ databases">
        <authorList>
            <person name="Varghese N."/>
            <person name="Submissions S."/>
        </authorList>
    </citation>
    <scope>NUCLEOTIDE SEQUENCE [LARGE SCALE GENOMIC DNA]</scope>
    <source>
        <strain evidence="5">DSM 24536</strain>
    </source>
</reference>
<name>A0A1G9Z095_9SPHI</name>
<dbReference type="Gene3D" id="3.40.50.1820">
    <property type="entry name" value="alpha/beta hydrolase"/>
    <property type="match status" value="1"/>
</dbReference>
<dbReference type="PANTHER" id="PTHR48081">
    <property type="entry name" value="AB HYDROLASE SUPERFAMILY PROTEIN C4A8.06C"/>
    <property type="match status" value="1"/>
</dbReference>
<organism evidence="4 5">
    <name type="scientific">Daejeonella rubra</name>
    <dbReference type="NCBI Taxonomy" id="990371"/>
    <lineage>
        <taxon>Bacteria</taxon>
        <taxon>Pseudomonadati</taxon>
        <taxon>Bacteroidota</taxon>
        <taxon>Sphingobacteriia</taxon>
        <taxon>Sphingobacteriales</taxon>
        <taxon>Sphingobacteriaceae</taxon>
        <taxon>Daejeonella</taxon>
    </lineage>
</organism>
<keyword evidence="5" id="KW-1185">Reference proteome</keyword>
<proteinExistence type="predicted"/>
<gene>
    <name evidence="4" type="ORF">SAMN05421813_1496</name>
</gene>
<feature type="chain" id="PRO_5011478647" evidence="2">
    <location>
        <begin position="22"/>
        <end position="305"/>
    </location>
</feature>
<sequence>MKVLTIILCSISMLYTNSMNAQTVLPLYEGPIPNSKPSANKEKSATDAAGILRISKVSVPTLTMYTPEKQSEKRSAVIICPGGGYGILAASHEGADVAKAFNNLGITAFVLKYRLPEDSIMIDKSIGPLQDAQRAIQLVRENAQQFNIDGSKIGIMGFSAGGHLAASASTRFNEQLIDNPKQTSLRPDFSVLIYPVISFMDGITHKGSRMNLLGKVQPIETLQKFSNELRVTEKTPPAFLVHAGDDPAVPVANSISYYEALLKQKIYSNMIIYPQGGHGFGMNNKTTADKWMNQLQNWMSDNKYL</sequence>
<dbReference type="Proteomes" id="UP000199226">
    <property type="component" value="Unassembled WGS sequence"/>
</dbReference>
<evidence type="ECO:0000259" key="3">
    <source>
        <dbReference type="Pfam" id="PF20434"/>
    </source>
</evidence>
<dbReference type="EMBL" id="FNHH01000049">
    <property type="protein sequence ID" value="SDN14405.1"/>
    <property type="molecule type" value="Genomic_DNA"/>
</dbReference>
<dbReference type="STRING" id="990371.SAMN05421813_1496"/>
<dbReference type="GO" id="GO:0016787">
    <property type="term" value="F:hydrolase activity"/>
    <property type="evidence" value="ECO:0007669"/>
    <property type="project" value="UniProtKB-KW"/>
</dbReference>
<dbReference type="InterPro" id="IPR049492">
    <property type="entry name" value="BD-FAE-like_dom"/>
</dbReference>
<dbReference type="OrthoDB" id="9794725at2"/>
<feature type="domain" description="BD-FAE-like" evidence="3">
    <location>
        <begin position="63"/>
        <end position="261"/>
    </location>
</feature>
<evidence type="ECO:0000313" key="5">
    <source>
        <dbReference type="Proteomes" id="UP000199226"/>
    </source>
</evidence>
<dbReference type="Pfam" id="PF20434">
    <property type="entry name" value="BD-FAE"/>
    <property type="match status" value="1"/>
</dbReference>
<dbReference type="PANTHER" id="PTHR48081:SF6">
    <property type="entry name" value="PEPTIDASE S9 PROLYL OLIGOPEPTIDASE CATALYTIC DOMAIN-CONTAINING PROTEIN"/>
    <property type="match status" value="1"/>
</dbReference>
<dbReference type="RefSeq" id="WP_090707237.1">
    <property type="nucleotide sequence ID" value="NZ_FNHH01000049.1"/>
</dbReference>